<dbReference type="AlphaFoldDB" id="A0A1H0EGW9"/>
<dbReference type="Pfam" id="PF13560">
    <property type="entry name" value="HTH_31"/>
    <property type="match status" value="1"/>
</dbReference>
<dbReference type="CDD" id="cd00093">
    <property type="entry name" value="HTH_XRE"/>
    <property type="match status" value="1"/>
</dbReference>
<evidence type="ECO:0000313" key="3">
    <source>
        <dbReference type="Proteomes" id="UP000199063"/>
    </source>
</evidence>
<dbReference type="GO" id="GO:0003677">
    <property type="term" value="F:DNA binding"/>
    <property type="evidence" value="ECO:0007669"/>
    <property type="project" value="InterPro"/>
</dbReference>
<gene>
    <name evidence="2" type="ORF">SAMN05444921_14417</name>
</gene>
<dbReference type="Proteomes" id="UP000199063">
    <property type="component" value="Unassembled WGS sequence"/>
</dbReference>
<dbReference type="InterPro" id="IPR001387">
    <property type="entry name" value="Cro/C1-type_HTH"/>
</dbReference>
<dbReference type="Gene3D" id="1.10.260.40">
    <property type="entry name" value="lambda repressor-like DNA-binding domains"/>
    <property type="match status" value="1"/>
</dbReference>
<keyword evidence="3" id="KW-1185">Reference proteome</keyword>
<proteinExistence type="predicted"/>
<dbReference type="EMBL" id="FNHI01000044">
    <property type="protein sequence ID" value="SDN81603.1"/>
    <property type="molecule type" value="Genomic_DNA"/>
</dbReference>
<accession>A0A1H0EGW9</accession>
<dbReference type="GeneID" id="40834437"/>
<protein>
    <submittedName>
        <fullName evidence="2">Helix-turn-helix domain-containing protein</fullName>
    </submittedName>
</protein>
<dbReference type="InterPro" id="IPR010982">
    <property type="entry name" value="Lambda_DNA-bd_dom_sf"/>
</dbReference>
<evidence type="ECO:0000313" key="2">
    <source>
        <dbReference type="EMBL" id="SDN81603.1"/>
    </source>
</evidence>
<reference evidence="3" key="1">
    <citation type="submission" date="2016-10" db="EMBL/GenBank/DDBJ databases">
        <authorList>
            <person name="Varghese N."/>
            <person name="Submissions S."/>
        </authorList>
    </citation>
    <scope>NUCLEOTIDE SEQUENCE [LARGE SCALE GENOMIC DNA]</scope>
    <source>
        <strain evidence="3">CGMCC 4.7042</strain>
    </source>
</reference>
<dbReference type="SUPFAM" id="SSF47413">
    <property type="entry name" value="lambda repressor-like DNA-binding domains"/>
    <property type="match status" value="1"/>
</dbReference>
<name>A0A1H0EGW9_9ACTN</name>
<sequence length="201" mass="22307">MSEQQYGRRAVEMGPTGRTVADNLARLRNARGLSTRQLATALEQVGRSISPSGISRMEKAERHMTADDLAALAVVLRVSPSAFLLPLEDSDEYAVEITGAGAVPADVAWDWADGKRPVRWLEGDPSTASLDYRLYSRPPGRREVHGIVLRPRGERGRQQVAEIRRAYRMLQDHGLDIRELQRLDADAFEQLMGDADGQSLD</sequence>
<organism evidence="2 3">
    <name type="scientific">Streptomyces wuyuanensis</name>
    <dbReference type="NCBI Taxonomy" id="1196353"/>
    <lineage>
        <taxon>Bacteria</taxon>
        <taxon>Bacillati</taxon>
        <taxon>Actinomycetota</taxon>
        <taxon>Actinomycetes</taxon>
        <taxon>Kitasatosporales</taxon>
        <taxon>Streptomycetaceae</taxon>
        <taxon>Streptomyces</taxon>
    </lineage>
</organism>
<feature type="domain" description="HTH cro/C1-type" evidence="1">
    <location>
        <begin position="24"/>
        <end position="83"/>
    </location>
</feature>
<dbReference type="PROSITE" id="PS50943">
    <property type="entry name" value="HTH_CROC1"/>
    <property type="match status" value="1"/>
</dbReference>
<dbReference type="SMART" id="SM00530">
    <property type="entry name" value="HTH_XRE"/>
    <property type="match status" value="1"/>
</dbReference>
<evidence type="ECO:0000259" key="1">
    <source>
        <dbReference type="PROSITE" id="PS50943"/>
    </source>
</evidence>
<dbReference type="RefSeq" id="WP_167746199.1">
    <property type="nucleotide sequence ID" value="NZ_FNHI01000044.1"/>
</dbReference>
<dbReference type="STRING" id="1196353.SAMN05444921_14417"/>